<sequence length="84" mass="8856">MDMMKMGKTRVVKTILSLLLVIILIACQENMGMSVVQASCQINPGVGKCIAACLTPGHCDTCCKNLGHPRGKCQPILACACCSS</sequence>
<dbReference type="EMBL" id="CM029040">
    <property type="protein sequence ID" value="KAG2635406.1"/>
    <property type="molecule type" value="Genomic_DNA"/>
</dbReference>
<evidence type="ECO:0000256" key="1">
    <source>
        <dbReference type="SAM" id="SignalP"/>
    </source>
</evidence>
<comment type="caution">
    <text evidence="4">The sequence shown here is derived from an EMBL/GenBank/DDBJ whole genome shotgun (WGS) entry which is preliminary data.</text>
</comment>
<keyword evidence="5" id="KW-1185">Reference proteome</keyword>
<evidence type="ECO:0000313" key="4">
    <source>
        <dbReference type="EMBL" id="KAG2635408.1"/>
    </source>
</evidence>
<dbReference type="AlphaFoldDB" id="A0A8T0VKN9"/>
<name>A0A8T0VKN9_PANVG</name>
<feature type="chain" id="PRO_5044157234" evidence="1">
    <location>
        <begin position="28"/>
        <end position="84"/>
    </location>
</feature>
<organism evidence="4 5">
    <name type="scientific">Panicum virgatum</name>
    <name type="common">Blackwell switchgrass</name>
    <dbReference type="NCBI Taxonomy" id="38727"/>
    <lineage>
        <taxon>Eukaryota</taxon>
        <taxon>Viridiplantae</taxon>
        <taxon>Streptophyta</taxon>
        <taxon>Embryophyta</taxon>
        <taxon>Tracheophyta</taxon>
        <taxon>Spermatophyta</taxon>
        <taxon>Magnoliopsida</taxon>
        <taxon>Liliopsida</taxon>
        <taxon>Poales</taxon>
        <taxon>Poaceae</taxon>
        <taxon>PACMAD clade</taxon>
        <taxon>Panicoideae</taxon>
        <taxon>Panicodae</taxon>
        <taxon>Paniceae</taxon>
        <taxon>Panicinae</taxon>
        <taxon>Panicum</taxon>
        <taxon>Panicum sect. Hiantes</taxon>
    </lineage>
</organism>
<dbReference type="Proteomes" id="UP000823388">
    <property type="component" value="Chromosome 2N"/>
</dbReference>
<accession>A0A8T0VKN9</accession>
<evidence type="ECO:0000313" key="3">
    <source>
        <dbReference type="EMBL" id="KAG2635407.1"/>
    </source>
</evidence>
<dbReference type="PROSITE" id="PS51257">
    <property type="entry name" value="PROKAR_LIPOPROTEIN"/>
    <property type="match status" value="1"/>
</dbReference>
<protein>
    <submittedName>
        <fullName evidence="4">Uncharacterized protein</fullName>
    </submittedName>
</protein>
<evidence type="ECO:0000313" key="2">
    <source>
        <dbReference type="EMBL" id="KAG2635406.1"/>
    </source>
</evidence>
<gene>
    <name evidence="2" type="ORF">PVAP13_2NG333006</name>
    <name evidence="3" type="ORF">PVAP13_2NG333009</name>
    <name evidence="4" type="ORF">PVAP13_2NG333012</name>
</gene>
<proteinExistence type="predicted"/>
<dbReference type="EMBL" id="CM029040">
    <property type="protein sequence ID" value="KAG2635408.1"/>
    <property type="molecule type" value="Genomic_DNA"/>
</dbReference>
<keyword evidence="1" id="KW-0732">Signal</keyword>
<evidence type="ECO:0000313" key="5">
    <source>
        <dbReference type="Proteomes" id="UP000823388"/>
    </source>
</evidence>
<feature type="signal peptide" evidence="1">
    <location>
        <begin position="1"/>
        <end position="27"/>
    </location>
</feature>
<dbReference type="EMBL" id="CM029040">
    <property type="protein sequence ID" value="KAG2635407.1"/>
    <property type="molecule type" value="Genomic_DNA"/>
</dbReference>
<reference evidence="4" key="1">
    <citation type="submission" date="2020-05" db="EMBL/GenBank/DDBJ databases">
        <title>WGS assembly of Panicum virgatum.</title>
        <authorList>
            <person name="Lovell J.T."/>
            <person name="Jenkins J."/>
            <person name="Shu S."/>
            <person name="Juenger T.E."/>
            <person name="Schmutz J."/>
        </authorList>
    </citation>
    <scope>NUCLEOTIDE SEQUENCE</scope>
    <source>
        <strain evidence="4">AP13</strain>
    </source>
</reference>